<dbReference type="PANTHER" id="PTHR34438:SF1">
    <property type="entry name" value="CHROMOSOME 2 OPEN READING FRAME 81"/>
    <property type="match status" value="1"/>
</dbReference>
<dbReference type="InterPro" id="IPR028042">
    <property type="entry name" value="DUF4639"/>
</dbReference>
<feature type="region of interest" description="Disordered" evidence="1">
    <location>
        <begin position="201"/>
        <end position="230"/>
    </location>
</feature>
<feature type="compositionally biased region" description="Polar residues" evidence="1">
    <location>
        <begin position="307"/>
        <end position="325"/>
    </location>
</feature>
<dbReference type="Ensembl" id="ENSAOCT00000004081.2">
    <property type="protein sequence ID" value="ENSAOCP00000023940.2"/>
    <property type="gene ID" value="ENSAOCG00000010400.2"/>
</dbReference>
<dbReference type="AlphaFoldDB" id="A0A3Q1CAY5"/>
<dbReference type="Proteomes" id="UP001501940">
    <property type="component" value="Chromosome 6"/>
</dbReference>
<evidence type="ECO:0000313" key="3">
    <source>
        <dbReference type="Proteomes" id="UP001501940"/>
    </source>
</evidence>
<proteinExistence type="predicted"/>
<dbReference type="KEGG" id="aoce:111583604"/>
<reference evidence="2" key="3">
    <citation type="submission" date="2025-09" db="UniProtKB">
        <authorList>
            <consortium name="Ensembl"/>
        </authorList>
    </citation>
    <scope>IDENTIFICATION</scope>
</reference>
<dbReference type="Pfam" id="PF15479">
    <property type="entry name" value="DUF4639"/>
    <property type="match status" value="1"/>
</dbReference>
<dbReference type="OMA" id="AQWTDML"/>
<protein>
    <submittedName>
        <fullName evidence="2">Uncharacterized protein</fullName>
    </submittedName>
</protein>
<reference evidence="2 3" key="1">
    <citation type="submission" date="2022-01" db="EMBL/GenBank/DDBJ databases">
        <title>A chromosome-scale genome assembly of the false clownfish, Amphiprion ocellaris.</title>
        <authorList>
            <person name="Ryu T."/>
        </authorList>
    </citation>
    <scope>NUCLEOTIDE SEQUENCE [LARGE SCALE GENOMIC DNA]</scope>
</reference>
<keyword evidence="3" id="KW-1185">Reference proteome</keyword>
<dbReference type="PANTHER" id="PTHR34438">
    <property type="entry name" value="SI:DKEY-97L20.6"/>
    <property type="match status" value="1"/>
</dbReference>
<reference evidence="2" key="2">
    <citation type="submission" date="2025-08" db="UniProtKB">
        <authorList>
            <consortium name="Ensembl"/>
        </authorList>
    </citation>
    <scope>IDENTIFICATION</scope>
</reference>
<dbReference type="GeneTree" id="ENSGT00940000167385"/>
<dbReference type="RefSeq" id="XP_023148545.2">
    <property type="nucleotide sequence ID" value="XM_023292777.3"/>
</dbReference>
<feature type="region of interest" description="Disordered" evidence="1">
    <location>
        <begin position="108"/>
        <end position="129"/>
    </location>
</feature>
<name>A0A3Q1CAY5_AMPOC</name>
<evidence type="ECO:0000313" key="2">
    <source>
        <dbReference type="Ensembl" id="ENSAOCP00000023940.2"/>
    </source>
</evidence>
<feature type="region of interest" description="Disordered" evidence="1">
    <location>
        <begin position="303"/>
        <end position="332"/>
    </location>
</feature>
<sequence length="431" mass="48742">MPCSAAKSRTDKHGHRTPVVVTPPSAQDQDEEYVIPGRLIQAQWTDMLIQEDTEEIVGEIMDELLSKVMEGCLKVDIERQLIPFCASWAKNYLTQIVERQFLCLDEGEGPDEASKTKDSEPMPGTPDAWAEGCVPVINATLGHHLTSQKEADNGQVPLQTEPRVNHQCHVMPQMECSSRQTKKETSPQRLVTDIRKHYKVVDPCTPPKTDQKKRQQVNSPPKHFQGKLLPPLSCSTEKWDVEVQGKNMRRSVRSPHQQKSWQHIPKLDKLSLPRHCLFPQYEIVDNNDTKSNLMKSIEQSRLEPRFNKQQTDRTLPSLKPLTSSKDQPKMFQGQSEDNVLLKKLSPSRHRKEQMKLSGPLRLDTMVLAKGVSLLDPQSVELNPLKCNNPTHSINLRPIQSSVAVPLYSVDQVTSGPLPQVTPLFQSKSCDN</sequence>
<dbReference type="GeneID" id="111583604"/>
<dbReference type="STRING" id="80972.ENSAOCP00000023940"/>
<organism evidence="2 3">
    <name type="scientific">Amphiprion ocellaris</name>
    <name type="common">Clown anemonefish</name>
    <dbReference type="NCBI Taxonomy" id="80972"/>
    <lineage>
        <taxon>Eukaryota</taxon>
        <taxon>Metazoa</taxon>
        <taxon>Chordata</taxon>
        <taxon>Craniata</taxon>
        <taxon>Vertebrata</taxon>
        <taxon>Euteleostomi</taxon>
        <taxon>Actinopterygii</taxon>
        <taxon>Neopterygii</taxon>
        <taxon>Teleostei</taxon>
        <taxon>Neoteleostei</taxon>
        <taxon>Acanthomorphata</taxon>
        <taxon>Ovalentaria</taxon>
        <taxon>Pomacentridae</taxon>
        <taxon>Amphiprion</taxon>
    </lineage>
</organism>
<evidence type="ECO:0000256" key="1">
    <source>
        <dbReference type="SAM" id="MobiDB-lite"/>
    </source>
</evidence>
<accession>A0A3Q1CAY5</accession>